<evidence type="ECO:0000313" key="3">
    <source>
        <dbReference type="Proteomes" id="UP001494874"/>
    </source>
</evidence>
<dbReference type="PANTHER" id="PTHR37981:SF1">
    <property type="entry name" value="SGNH HYDROLASE-TYPE ESTERASE DOMAIN-CONTAINING PROTEIN"/>
    <property type="match status" value="1"/>
</dbReference>
<dbReference type="Pfam" id="PF13472">
    <property type="entry name" value="Lipase_GDSL_2"/>
    <property type="match status" value="1"/>
</dbReference>
<protein>
    <submittedName>
        <fullName evidence="2">Esterase</fullName>
    </submittedName>
</protein>
<evidence type="ECO:0000259" key="1">
    <source>
        <dbReference type="Pfam" id="PF13472"/>
    </source>
</evidence>
<dbReference type="CDD" id="cd01823">
    <property type="entry name" value="SEST_like"/>
    <property type="match status" value="1"/>
</dbReference>
<name>A0AAX4RAM0_9CAUD</name>
<reference evidence="2 3" key="1">
    <citation type="submission" date="2024-03" db="EMBL/GenBank/DDBJ databases">
        <authorList>
            <person name="Shriver K.J."/>
            <person name="Jarquin D.M."/>
            <person name="Bolanos-Abarca L."/>
            <person name="Cohen Z.M."/>
            <person name="Hayes E."/>
            <person name="Mustafa Y."/>
            <person name="Pacheco-Mendoza M."/>
            <person name="Broussard A.C."/>
            <person name="Fogarty M.P."/>
            <person name="Ko C."/>
            <person name="Russell D.A."/>
            <person name="Jacobs-Sera D."/>
            <person name="Hatfull G.F."/>
        </authorList>
    </citation>
    <scope>NUCLEOTIDE SEQUENCE [LARGE SCALE GENOMIC DNA]</scope>
</reference>
<gene>
    <name evidence="2" type="primary">26</name>
    <name evidence="2" type="ORF">SEA_MORGANA_26</name>
</gene>
<sequence>MKRVLLAVAAVVAASFAVVAPAHASDSLTYVALGDSRAATPSYSSVWTTSDGCGRTSSAYPEVLAKRLDAQLTSKACVNARAANLTSEPQLTLRGFRPPQVRALGADTDLVTISIGGNDVGWSALIGDCFPQKLGTDARCRDDRSAAKRISSALAKLPAKLDPVLAKVATRAPNAQIVLVGHGGYYGATGCEAEVTASDADLAYIADFFDRFNAVLATSAQRIGATFVDVAGPAEGHDACAGSQAWFRGNVRDTSQPWQNRHPTPLGSAAMADLIAAAL</sequence>
<dbReference type="Gene3D" id="3.40.50.1110">
    <property type="entry name" value="SGNH hydrolase"/>
    <property type="match status" value="1"/>
</dbReference>
<dbReference type="InterPro" id="IPR013830">
    <property type="entry name" value="SGNH_hydro"/>
</dbReference>
<dbReference type="SUPFAM" id="SSF52266">
    <property type="entry name" value="SGNH hydrolase"/>
    <property type="match status" value="1"/>
</dbReference>
<dbReference type="EMBL" id="PP537962">
    <property type="protein sequence ID" value="XAO35460.1"/>
    <property type="molecule type" value="Genomic_DNA"/>
</dbReference>
<dbReference type="InterPro" id="IPR037460">
    <property type="entry name" value="SEST-like"/>
</dbReference>
<dbReference type="Proteomes" id="UP001494874">
    <property type="component" value="Segment"/>
</dbReference>
<keyword evidence="3" id="KW-1185">Reference proteome</keyword>
<dbReference type="GO" id="GO:0004806">
    <property type="term" value="F:triacylglycerol lipase activity"/>
    <property type="evidence" value="ECO:0007669"/>
    <property type="project" value="TreeGrafter"/>
</dbReference>
<dbReference type="GO" id="GO:0019433">
    <property type="term" value="P:triglyceride catabolic process"/>
    <property type="evidence" value="ECO:0007669"/>
    <property type="project" value="TreeGrafter"/>
</dbReference>
<accession>A0AAX4RAM0</accession>
<organism evidence="2 3">
    <name type="scientific">Gordonia phage Morgana</name>
    <dbReference type="NCBI Taxonomy" id="3137292"/>
    <lineage>
        <taxon>Viruses</taxon>
        <taxon>Duplodnaviria</taxon>
        <taxon>Heunggongvirae</taxon>
        <taxon>Uroviricota</taxon>
        <taxon>Caudoviricetes</taxon>
        <taxon>Kruegerviridae</taxon>
        <taxon>Cafassovirus</taxon>
        <taxon>Cafassovirus morgana</taxon>
    </lineage>
</organism>
<evidence type="ECO:0000313" key="2">
    <source>
        <dbReference type="EMBL" id="XAO35460.1"/>
    </source>
</evidence>
<dbReference type="InterPro" id="IPR036514">
    <property type="entry name" value="SGNH_hydro_sf"/>
</dbReference>
<feature type="domain" description="SGNH hydrolase-type esterase" evidence="1">
    <location>
        <begin position="32"/>
        <end position="269"/>
    </location>
</feature>
<proteinExistence type="predicted"/>
<dbReference type="PANTHER" id="PTHR37981">
    <property type="entry name" value="LIPASE 2"/>
    <property type="match status" value="1"/>
</dbReference>